<organism evidence="7 8">
    <name type="scientific">Thalassovita aquimarina</name>
    <dbReference type="NCBI Taxonomy" id="2785917"/>
    <lineage>
        <taxon>Bacteria</taxon>
        <taxon>Pseudomonadati</taxon>
        <taxon>Pseudomonadota</taxon>
        <taxon>Alphaproteobacteria</taxon>
        <taxon>Rhodobacterales</taxon>
        <taxon>Roseobacteraceae</taxon>
        <taxon>Thalassovita</taxon>
    </lineage>
</organism>
<dbReference type="InterPro" id="IPR027417">
    <property type="entry name" value="P-loop_NTPase"/>
</dbReference>
<protein>
    <submittedName>
        <fullName evidence="7">Sugar ABC transporter ATP-binding protein</fullName>
    </submittedName>
</protein>
<accession>A0ABS5HUZ2</accession>
<dbReference type="Proteomes" id="UP001195941">
    <property type="component" value="Unassembled WGS sequence"/>
</dbReference>
<gene>
    <name evidence="7" type="ORF">IT775_16795</name>
</gene>
<dbReference type="PANTHER" id="PTHR43790">
    <property type="entry name" value="CARBOHYDRATE TRANSPORT ATP-BINDING PROTEIN MG119-RELATED"/>
    <property type="match status" value="1"/>
</dbReference>
<keyword evidence="8" id="KW-1185">Reference proteome</keyword>
<evidence type="ECO:0000256" key="3">
    <source>
        <dbReference type="ARBA" id="ARBA00022737"/>
    </source>
</evidence>
<dbReference type="CDD" id="cd03215">
    <property type="entry name" value="ABC_Carb_Monos_II"/>
    <property type="match status" value="1"/>
</dbReference>
<evidence type="ECO:0000256" key="1">
    <source>
        <dbReference type="ARBA" id="ARBA00022448"/>
    </source>
</evidence>
<keyword evidence="1" id="KW-0813">Transport</keyword>
<dbReference type="InterPro" id="IPR017871">
    <property type="entry name" value="ABC_transporter-like_CS"/>
</dbReference>
<dbReference type="InterPro" id="IPR050107">
    <property type="entry name" value="ABC_carbohydrate_import_ATPase"/>
</dbReference>
<feature type="domain" description="ABC transporter" evidence="6">
    <location>
        <begin position="256"/>
        <end position="498"/>
    </location>
</feature>
<evidence type="ECO:0000256" key="5">
    <source>
        <dbReference type="ARBA" id="ARBA00022840"/>
    </source>
</evidence>
<evidence type="ECO:0000313" key="8">
    <source>
        <dbReference type="Proteomes" id="UP001195941"/>
    </source>
</evidence>
<dbReference type="PROSITE" id="PS50893">
    <property type="entry name" value="ABC_TRANSPORTER_2"/>
    <property type="match status" value="2"/>
</dbReference>
<keyword evidence="4" id="KW-0547">Nucleotide-binding</keyword>
<evidence type="ECO:0000313" key="7">
    <source>
        <dbReference type="EMBL" id="MBR9652779.1"/>
    </source>
</evidence>
<dbReference type="SUPFAM" id="SSF52540">
    <property type="entry name" value="P-loop containing nucleoside triphosphate hydrolases"/>
    <property type="match status" value="2"/>
</dbReference>
<dbReference type="PANTHER" id="PTHR43790:SF9">
    <property type="entry name" value="GALACTOFURANOSE TRANSPORTER ATP-BINDING PROTEIN YTFR"/>
    <property type="match status" value="1"/>
</dbReference>
<feature type="domain" description="ABC transporter" evidence="6">
    <location>
        <begin position="8"/>
        <end position="244"/>
    </location>
</feature>
<keyword evidence="2" id="KW-0762">Sugar transport</keyword>
<dbReference type="GO" id="GO:0005524">
    <property type="term" value="F:ATP binding"/>
    <property type="evidence" value="ECO:0007669"/>
    <property type="project" value="UniProtKB-KW"/>
</dbReference>
<keyword evidence="3" id="KW-0677">Repeat</keyword>
<evidence type="ECO:0000259" key="6">
    <source>
        <dbReference type="PROSITE" id="PS50893"/>
    </source>
</evidence>
<evidence type="ECO:0000256" key="2">
    <source>
        <dbReference type="ARBA" id="ARBA00022597"/>
    </source>
</evidence>
<dbReference type="EMBL" id="JADMKU010000018">
    <property type="protein sequence ID" value="MBR9652779.1"/>
    <property type="molecule type" value="Genomic_DNA"/>
</dbReference>
<dbReference type="Pfam" id="PF00005">
    <property type="entry name" value="ABC_tran"/>
    <property type="match status" value="2"/>
</dbReference>
<sequence length="503" mass="55106">MTEQTPALRLEGIVKTFPGVRALDNVSFSVMPGEVHALMGENGAGKSTLMKVLGGIYQPEEGRIVVGEESVVMTSPLEAKSKGIVFIHQELSLAEELSVAENIYLGELPRKRFGLVDWDRLYAQTDEILQKLKVGFDARTRVGDLSIANQQMVEIARALTVDAKAVIFDEPTASLTDAEKVVLFDVIADLQSHGVGIIYISHRMEEIFKITDRISVLRDGQYRGTLTTAETNEDEVTQLMIGRKLDLRRNVSHHELGGVAIEVRNLSCGDLFHDVSFKVRRGEVVGFYGLVGAGRTEIAETLFGLREPSAGTILLDGEETVIHSPIDAIAKGISLVPEDRKGQGLVLGMNCRDNMTLPQIDDLKAGPFVAEGSEIAIFDQYRDRLDIRTPGWKQQVGNLSGGNQQKIVIGKWLSMHPNVLIVDEPTRGIDVGSKSEIHNLIRELAAQGYAVIVISSEMPEVLHVSDRIVAMYSGRIMCTFTSEEVTEDNLIQAISGITTDTAA</sequence>
<dbReference type="SMART" id="SM00382">
    <property type="entry name" value="AAA"/>
    <property type="match status" value="2"/>
</dbReference>
<dbReference type="InterPro" id="IPR003593">
    <property type="entry name" value="AAA+_ATPase"/>
</dbReference>
<dbReference type="PROSITE" id="PS00211">
    <property type="entry name" value="ABC_TRANSPORTER_1"/>
    <property type="match status" value="1"/>
</dbReference>
<dbReference type="InterPro" id="IPR003439">
    <property type="entry name" value="ABC_transporter-like_ATP-bd"/>
</dbReference>
<name>A0ABS5HUZ2_9RHOB</name>
<proteinExistence type="predicted"/>
<dbReference type="Gene3D" id="3.40.50.300">
    <property type="entry name" value="P-loop containing nucleotide triphosphate hydrolases"/>
    <property type="match status" value="2"/>
</dbReference>
<keyword evidence="5 7" id="KW-0067">ATP-binding</keyword>
<dbReference type="CDD" id="cd03216">
    <property type="entry name" value="ABC_Carb_Monos_I"/>
    <property type="match status" value="1"/>
</dbReference>
<dbReference type="RefSeq" id="WP_212702399.1">
    <property type="nucleotide sequence ID" value="NZ_JADMKU010000018.1"/>
</dbReference>
<comment type="caution">
    <text evidence="7">The sequence shown here is derived from an EMBL/GenBank/DDBJ whole genome shotgun (WGS) entry which is preliminary data.</text>
</comment>
<reference evidence="7 8" key="1">
    <citation type="journal article" date="2021" name="Arch. Microbiol.">
        <title>Thalassobius aquimarinus sp. nov., isolated from the Sea of Japan seashore.</title>
        <authorList>
            <person name="Kurilenko V.V."/>
            <person name="Romanenko L.A."/>
            <person name="Chernysheva N.Y."/>
            <person name="Velansky P.V."/>
            <person name="Tekutyeva L.A."/>
            <person name="Isaeva M.P."/>
            <person name="Mikhailov V.V."/>
        </authorList>
    </citation>
    <scope>NUCLEOTIDE SEQUENCE [LARGE SCALE GENOMIC DNA]</scope>
    <source>
        <strain evidence="7 8">KMM 8518</strain>
    </source>
</reference>
<evidence type="ECO:0000256" key="4">
    <source>
        <dbReference type="ARBA" id="ARBA00022741"/>
    </source>
</evidence>